<name>A0AAW4X1G3_9FIRM</name>
<dbReference type="CDD" id="cd05256">
    <property type="entry name" value="UDP_AE_SDR_e"/>
    <property type="match status" value="1"/>
</dbReference>
<dbReference type="PANTHER" id="PTHR43000">
    <property type="entry name" value="DTDP-D-GLUCOSE 4,6-DEHYDRATASE-RELATED"/>
    <property type="match status" value="1"/>
</dbReference>
<dbReference type="SUPFAM" id="SSF51735">
    <property type="entry name" value="NAD(P)-binding Rossmann-fold domains"/>
    <property type="match status" value="1"/>
</dbReference>
<proteinExistence type="inferred from homology"/>
<dbReference type="Pfam" id="PF01370">
    <property type="entry name" value="Epimerase"/>
    <property type="match status" value="1"/>
</dbReference>
<dbReference type="Proteomes" id="UP001199296">
    <property type="component" value="Unassembled WGS sequence"/>
</dbReference>
<dbReference type="Gene3D" id="3.40.50.720">
    <property type="entry name" value="NAD(P)-binding Rossmann-like Domain"/>
    <property type="match status" value="1"/>
</dbReference>
<organism evidence="3 4">
    <name type="scientific">Halanaerobium polyolivorans</name>
    <dbReference type="NCBI Taxonomy" id="2886943"/>
    <lineage>
        <taxon>Bacteria</taxon>
        <taxon>Bacillati</taxon>
        <taxon>Bacillota</taxon>
        <taxon>Clostridia</taxon>
        <taxon>Halanaerobiales</taxon>
        <taxon>Halanaerobiaceae</taxon>
        <taxon>Halanaerobium</taxon>
    </lineage>
</organism>
<evidence type="ECO:0000313" key="4">
    <source>
        <dbReference type="Proteomes" id="UP001199296"/>
    </source>
</evidence>
<evidence type="ECO:0000256" key="1">
    <source>
        <dbReference type="ARBA" id="ARBA00007637"/>
    </source>
</evidence>
<dbReference type="Gene3D" id="3.90.25.10">
    <property type="entry name" value="UDP-galactose 4-epimerase, domain 1"/>
    <property type="match status" value="1"/>
</dbReference>
<evidence type="ECO:0000313" key="3">
    <source>
        <dbReference type="EMBL" id="MCC3145672.1"/>
    </source>
</evidence>
<keyword evidence="4" id="KW-1185">Reference proteome</keyword>
<gene>
    <name evidence="3" type="ORF">LJ207_10090</name>
</gene>
<sequence>MKILVTGGAGFIGSNIVDRLIELEHKVVVIDNFLTGHKEFINPKAKFYNIDLRDEKVNQIIKEENITHIIHQAAQIDVQLSLKDPAFDADNNIKGTINLLEVAAENDVKKIVYASSAAVYGEPEYLPIDESHPIKPMSAYGISKYTPEHYLRIYQHLHELDYTILRYANVYGPRQDPKGEGGVVAIFVDRILDNKKPIIFGDGKQTRDFIYVEDIVEANLLALTKANNKVLNISTAERNSVNQLLNHLNSYLDNQLEAEYREAREGDILHSALDNSKAKKALGWEPKYDFSSGLKKTLAYYKNR</sequence>
<dbReference type="EMBL" id="JAJFAT010000015">
    <property type="protein sequence ID" value="MCC3145672.1"/>
    <property type="molecule type" value="Genomic_DNA"/>
</dbReference>
<comment type="caution">
    <text evidence="3">The sequence shown here is derived from an EMBL/GenBank/DDBJ whole genome shotgun (WGS) entry which is preliminary data.</text>
</comment>
<dbReference type="InterPro" id="IPR001509">
    <property type="entry name" value="Epimerase_deHydtase"/>
</dbReference>
<reference evidence="3 4" key="1">
    <citation type="submission" date="2021-10" db="EMBL/GenBank/DDBJ databases">
        <authorList>
            <person name="Grouzdev D.S."/>
            <person name="Pantiukh K.S."/>
            <person name="Krutkina M.S."/>
        </authorList>
    </citation>
    <scope>NUCLEOTIDE SEQUENCE [LARGE SCALE GENOMIC DNA]</scope>
    <source>
        <strain evidence="3 4">Z-7514</strain>
    </source>
</reference>
<feature type="domain" description="NAD-dependent epimerase/dehydratase" evidence="2">
    <location>
        <begin position="3"/>
        <end position="233"/>
    </location>
</feature>
<dbReference type="AlphaFoldDB" id="A0AAW4X1G3"/>
<accession>A0AAW4X1G3</accession>
<dbReference type="InterPro" id="IPR036291">
    <property type="entry name" value="NAD(P)-bd_dom_sf"/>
</dbReference>
<comment type="similarity">
    <text evidence="1">Belongs to the NAD(P)-dependent epimerase/dehydratase family.</text>
</comment>
<evidence type="ECO:0000259" key="2">
    <source>
        <dbReference type="Pfam" id="PF01370"/>
    </source>
</evidence>
<protein>
    <submittedName>
        <fullName evidence="3">SDR family oxidoreductase</fullName>
    </submittedName>
</protein>
<dbReference type="RefSeq" id="WP_229346373.1">
    <property type="nucleotide sequence ID" value="NZ_JAJFAT010000015.1"/>
</dbReference>